<reference evidence="3" key="1">
    <citation type="submission" date="2017-01" db="EMBL/GenBank/DDBJ databases">
        <title>Comparative genomics of anhydrobiosis in the tardigrade Hypsibius dujardini.</title>
        <authorList>
            <person name="Yoshida Y."/>
            <person name="Koutsovoulos G."/>
            <person name="Laetsch D."/>
            <person name="Stevens L."/>
            <person name="Kumar S."/>
            <person name="Horikawa D."/>
            <person name="Ishino K."/>
            <person name="Komine S."/>
            <person name="Tomita M."/>
            <person name="Blaxter M."/>
            <person name="Arakawa K."/>
        </authorList>
    </citation>
    <scope>NUCLEOTIDE SEQUENCE [LARGE SCALE GENOMIC DNA]</scope>
    <source>
        <strain evidence="3">Z151</strain>
    </source>
</reference>
<evidence type="ECO:0000313" key="3">
    <source>
        <dbReference type="Proteomes" id="UP000192578"/>
    </source>
</evidence>
<dbReference type="EMBL" id="MTYJ01000365">
    <property type="protein sequence ID" value="OWA54027.1"/>
    <property type="molecule type" value="Genomic_DNA"/>
</dbReference>
<organism evidence="2 3">
    <name type="scientific">Hypsibius exemplaris</name>
    <name type="common">Freshwater tardigrade</name>
    <dbReference type="NCBI Taxonomy" id="2072580"/>
    <lineage>
        <taxon>Eukaryota</taxon>
        <taxon>Metazoa</taxon>
        <taxon>Ecdysozoa</taxon>
        <taxon>Tardigrada</taxon>
        <taxon>Eutardigrada</taxon>
        <taxon>Parachela</taxon>
        <taxon>Hypsibioidea</taxon>
        <taxon>Hypsibiidae</taxon>
        <taxon>Hypsibius</taxon>
    </lineage>
</organism>
<feature type="region of interest" description="Disordered" evidence="1">
    <location>
        <begin position="1"/>
        <end position="23"/>
    </location>
</feature>
<comment type="caution">
    <text evidence="2">The sequence shown here is derived from an EMBL/GenBank/DDBJ whole genome shotgun (WGS) entry which is preliminary data.</text>
</comment>
<sequence length="83" mass="9450">MVELARTMAESVPSSFEETSDRLEENGKRGMECAPFICIDRWLAVFHPNWYRTGFGVNAALIGLINQQLWYLLFNMGAFFGLA</sequence>
<evidence type="ECO:0000313" key="2">
    <source>
        <dbReference type="EMBL" id="OWA54027.1"/>
    </source>
</evidence>
<accession>A0A9X6NH82</accession>
<dbReference type="AlphaFoldDB" id="A0A9X6NH82"/>
<proteinExistence type="predicted"/>
<evidence type="ECO:0000256" key="1">
    <source>
        <dbReference type="SAM" id="MobiDB-lite"/>
    </source>
</evidence>
<protein>
    <submittedName>
        <fullName evidence="2">Uncharacterized protein</fullName>
    </submittedName>
</protein>
<keyword evidence="3" id="KW-1185">Reference proteome</keyword>
<gene>
    <name evidence="2" type="ORF">BV898_18449</name>
</gene>
<name>A0A9X6NH82_HYPEX</name>
<dbReference type="Proteomes" id="UP000192578">
    <property type="component" value="Unassembled WGS sequence"/>
</dbReference>